<keyword evidence="1" id="KW-1133">Transmembrane helix</keyword>
<reference evidence="3" key="2">
    <citation type="submission" date="2015-01" db="EMBL/GenBank/DDBJ databases">
        <title>Draft genome sequence of potential hydrocarbon metabolising strain of Rhodococcus rhodochrous.</title>
        <authorList>
            <person name="Aggarwal R.K."/>
            <person name="Dawar C."/>
        </authorList>
    </citation>
    <scope>NUCLEOTIDE SEQUENCE [LARGE SCALE GENOMIC DNA]</scope>
    <source>
        <strain evidence="3">KG-21</strain>
    </source>
</reference>
<feature type="transmembrane region" description="Helical" evidence="1">
    <location>
        <begin position="45"/>
        <end position="63"/>
    </location>
</feature>
<dbReference type="AlphaFoldDB" id="A0A0M8PHI1"/>
<evidence type="ECO:0000313" key="2">
    <source>
        <dbReference type="EMBL" id="KOS56426.1"/>
    </source>
</evidence>
<dbReference type="RefSeq" id="WP_054372414.1">
    <property type="nucleotide sequence ID" value="NZ_AZYO01000018.1"/>
</dbReference>
<evidence type="ECO:0000256" key="1">
    <source>
        <dbReference type="SAM" id="Phobius"/>
    </source>
</evidence>
<dbReference type="PATRIC" id="fig|1441923.3.peg.2090"/>
<evidence type="ECO:0008006" key="4">
    <source>
        <dbReference type="Google" id="ProtNLM"/>
    </source>
</evidence>
<gene>
    <name evidence="2" type="ORF">Z051_09430</name>
</gene>
<dbReference type="Proteomes" id="UP000037712">
    <property type="component" value="Unassembled WGS sequence"/>
</dbReference>
<dbReference type="EMBL" id="AZYO01000018">
    <property type="protein sequence ID" value="KOS56426.1"/>
    <property type="molecule type" value="Genomic_DNA"/>
</dbReference>
<sequence>MLQKISTTWPTIRQVIYSVAAAIFGGLTLLGVFTDADVTTYLGHTATVLTGIGTLVYILAGLYTPNPKGAQPPTIGDGTDTPVNYQTTLARPGARDVVTETLRVATDRAQQLAPSVGQLRADLERRLRGN</sequence>
<evidence type="ECO:0000313" key="3">
    <source>
        <dbReference type="Proteomes" id="UP000037712"/>
    </source>
</evidence>
<keyword evidence="1" id="KW-0472">Membrane</keyword>
<reference evidence="2 3" key="1">
    <citation type="journal article" date="2015" name="Genome Announc.">
        <title>Draft Genome Sequence of Rhodococcus rhodochrous Strain KG-21, a Soil Isolate from Oil Fields of Krishna-Godavari Basin, India.</title>
        <authorList>
            <person name="Dawar C."/>
            <person name="Aggarwal R.K."/>
        </authorList>
    </citation>
    <scope>NUCLEOTIDE SEQUENCE [LARGE SCALE GENOMIC DNA]</scope>
    <source>
        <strain evidence="2 3">KG-21</strain>
    </source>
</reference>
<accession>A0A0M8PHI1</accession>
<proteinExistence type="predicted"/>
<keyword evidence="1" id="KW-0812">Transmembrane</keyword>
<protein>
    <recommendedName>
        <fullName evidence="4">Holin</fullName>
    </recommendedName>
</protein>
<comment type="caution">
    <text evidence="2">The sequence shown here is derived from an EMBL/GenBank/DDBJ whole genome shotgun (WGS) entry which is preliminary data.</text>
</comment>
<name>A0A0M8PHI1_RHORH</name>
<organism evidence="2 3">
    <name type="scientific">Rhodococcus rhodochrous KG-21</name>
    <dbReference type="NCBI Taxonomy" id="1441923"/>
    <lineage>
        <taxon>Bacteria</taxon>
        <taxon>Bacillati</taxon>
        <taxon>Actinomycetota</taxon>
        <taxon>Actinomycetes</taxon>
        <taxon>Mycobacteriales</taxon>
        <taxon>Nocardiaceae</taxon>
        <taxon>Rhodococcus</taxon>
    </lineage>
</organism>
<feature type="transmembrane region" description="Helical" evidence="1">
    <location>
        <begin position="12"/>
        <end position="33"/>
    </location>
</feature>